<keyword evidence="3" id="KW-0804">Transcription</keyword>
<gene>
    <name evidence="5" type="ORF">GCM10025790_04790</name>
</gene>
<dbReference type="GO" id="GO:0003677">
    <property type="term" value="F:DNA binding"/>
    <property type="evidence" value="ECO:0007669"/>
    <property type="project" value="UniProtKB-KW"/>
</dbReference>
<evidence type="ECO:0000256" key="1">
    <source>
        <dbReference type="ARBA" id="ARBA00023015"/>
    </source>
</evidence>
<evidence type="ECO:0000259" key="4">
    <source>
        <dbReference type="Pfam" id="PF13377"/>
    </source>
</evidence>
<dbReference type="InterPro" id="IPR028082">
    <property type="entry name" value="Peripla_BP_I"/>
</dbReference>
<protein>
    <submittedName>
        <fullName evidence="5">LacI family DNA-binding transcriptional regulator</fullName>
    </submittedName>
</protein>
<reference evidence="6" key="1">
    <citation type="journal article" date="2019" name="Int. J. Syst. Evol. Microbiol.">
        <title>The Global Catalogue of Microorganisms (GCM) 10K type strain sequencing project: providing services to taxonomists for standard genome sequencing and annotation.</title>
        <authorList>
            <consortium name="The Broad Institute Genomics Platform"/>
            <consortium name="The Broad Institute Genome Sequencing Center for Infectious Disease"/>
            <person name="Wu L."/>
            <person name="Ma J."/>
        </authorList>
    </citation>
    <scope>NUCLEOTIDE SEQUENCE [LARGE SCALE GENOMIC DNA]</scope>
    <source>
        <strain evidence="6">JCM 19129</strain>
    </source>
</reference>
<accession>A0ABP9FU82</accession>
<comment type="caution">
    <text evidence="5">The sequence shown here is derived from an EMBL/GenBank/DDBJ whole genome shotgun (WGS) entry which is preliminary data.</text>
</comment>
<organism evidence="5 6">
    <name type="scientific">Nesterenkonia rhizosphaerae</name>
    <dbReference type="NCBI Taxonomy" id="1348272"/>
    <lineage>
        <taxon>Bacteria</taxon>
        <taxon>Bacillati</taxon>
        <taxon>Actinomycetota</taxon>
        <taxon>Actinomycetes</taxon>
        <taxon>Micrococcales</taxon>
        <taxon>Micrococcaceae</taxon>
        <taxon>Nesterenkonia</taxon>
    </lineage>
</organism>
<dbReference type="Proteomes" id="UP001500368">
    <property type="component" value="Unassembled WGS sequence"/>
</dbReference>
<name>A0ABP9FU82_9MICC</name>
<dbReference type="SUPFAM" id="SSF53822">
    <property type="entry name" value="Periplasmic binding protein-like I"/>
    <property type="match status" value="1"/>
</dbReference>
<dbReference type="PANTHER" id="PTHR30146:SF153">
    <property type="entry name" value="LACTOSE OPERON REPRESSOR"/>
    <property type="match status" value="1"/>
</dbReference>
<keyword evidence="1" id="KW-0805">Transcription regulation</keyword>
<evidence type="ECO:0000313" key="5">
    <source>
        <dbReference type="EMBL" id="GAA4913139.1"/>
    </source>
</evidence>
<evidence type="ECO:0000313" key="6">
    <source>
        <dbReference type="Proteomes" id="UP001500368"/>
    </source>
</evidence>
<dbReference type="Pfam" id="PF13377">
    <property type="entry name" value="Peripla_BP_3"/>
    <property type="match status" value="1"/>
</dbReference>
<dbReference type="EMBL" id="BAABLW010000002">
    <property type="protein sequence ID" value="GAA4913139.1"/>
    <property type="molecule type" value="Genomic_DNA"/>
</dbReference>
<dbReference type="PANTHER" id="PTHR30146">
    <property type="entry name" value="LACI-RELATED TRANSCRIPTIONAL REPRESSOR"/>
    <property type="match status" value="1"/>
</dbReference>
<evidence type="ECO:0000256" key="2">
    <source>
        <dbReference type="ARBA" id="ARBA00023125"/>
    </source>
</evidence>
<keyword evidence="6" id="KW-1185">Reference proteome</keyword>
<feature type="domain" description="Transcriptional regulator LacI/GalR-like sensor" evidence="4">
    <location>
        <begin position="112"/>
        <end position="271"/>
    </location>
</feature>
<sequence length="274" mass="29772">MGLIVHDIADPYFSAIAHGAQRGLAASGMQLMVASTERRRNAEARAVQTFMSYRTNAILIAGTRGFDDDEQLYSMLKRYQANGGRPVMIGQPPAQVDGVRIADRRSAGRLARELLRMGYKRFITIAGEEHVVTSRERAEGFKDQLLRSGIEPEAQLRGAFTRDGGYLMMAEYLRSTSNALPTGDRGKLCVFCTTDVMTLGALAAARDAGLTVPDDIALCGYGDIQSLNDHAPSITTVRIPLEEIGELSVEIALGDPGRHILIEGTPMLRESTAT</sequence>
<evidence type="ECO:0000256" key="3">
    <source>
        <dbReference type="ARBA" id="ARBA00023163"/>
    </source>
</evidence>
<dbReference type="CDD" id="cd06267">
    <property type="entry name" value="PBP1_LacI_sugar_binding-like"/>
    <property type="match status" value="1"/>
</dbReference>
<dbReference type="InterPro" id="IPR046335">
    <property type="entry name" value="LacI/GalR-like_sensor"/>
</dbReference>
<keyword evidence="2 5" id="KW-0238">DNA-binding</keyword>
<dbReference type="RefSeq" id="WP_345476490.1">
    <property type="nucleotide sequence ID" value="NZ_BAABLW010000002.1"/>
</dbReference>
<dbReference type="Gene3D" id="3.40.50.2300">
    <property type="match status" value="2"/>
</dbReference>
<proteinExistence type="predicted"/>